<gene>
    <name evidence="2" type="primary">IML2_3</name>
    <name evidence="2" type="ORF">TWF694_001374</name>
</gene>
<keyword evidence="1" id="KW-0472">Membrane</keyword>
<name>A0AAV9XRL8_9PEZI</name>
<keyword evidence="1" id="KW-1133">Transmembrane helix</keyword>
<keyword evidence="1" id="KW-0812">Transmembrane</keyword>
<protein>
    <submittedName>
        <fullName evidence="2">Mitochondrial outer membrane protein iml2</fullName>
    </submittedName>
</protein>
<reference evidence="2 3" key="1">
    <citation type="submission" date="2019-10" db="EMBL/GenBank/DDBJ databases">
        <authorList>
            <person name="Palmer J.M."/>
        </authorList>
    </citation>
    <scope>NUCLEOTIDE SEQUENCE [LARGE SCALE GENOMIC DNA]</scope>
    <source>
        <strain evidence="2 3">TWF694</strain>
    </source>
</reference>
<dbReference type="AlphaFoldDB" id="A0AAV9XRL8"/>
<feature type="transmembrane region" description="Helical" evidence="1">
    <location>
        <begin position="85"/>
        <end position="106"/>
    </location>
</feature>
<evidence type="ECO:0000313" key="3">
    <source>
        <dbReference type="Proteomes" id="UP001365542"/>
    </source>
</evidence>
<feature type="transmembrane region" description="Helical" evidence="1">
    <location>
        <begin position="155"/>
        <end position="177"/>
    </location>
</feature>
<proteinExistence type="predicted"/>
<feature type="transmembrane region" description="Helical" evidence="1">
    <location>
        <begin position="37"/>
        <end position="58"/>
    </location>
</feature>
<feature type="transmembrane region" description="Helical" evidence="1">
    <location>
        <begin position="676"/>
        <end position="697"/>
    </location>
</feature>
<comment type="caution">
    <text evidence="2">The sequence shown here is derived from an EMBL/GenBank/DDBJ whole genome shotgun (WGS) entry which is preliminary data.</text>
</comment>
<dbReference type="Proteomes" id="UP001365542">
    <property type="component" value="Unassembled WGS sequence"/>
</dbReference>
<accession>A0AAV9XRL8</accession>
<organism evidence="2 3">
    <name type="scientific">Orbilia ellipsospora</name>
    <dbReference type="NCBI Taxonomy" id="2528407"/>
    <lineage>
        <taxon>Eukaryota</taxon>
        <taxon>Fungi</taxon>
        <taxon>Dikarya</taxon>
        <taxon>Ascomycota</taxon>
        <taxon>Pezizomycotina</taxon>
        <taxon>Orbiliomycetes</taxon>
        <taxon>Orbiliales</taxon>
        <taxon>Orbiliaceae</taxon>
        <taxon>Orbilia</taxon>
    </lineage>
</organism>
<keyword evidence="3" id="KW-1185">Reference proteome</keyword>
<evidence type="ECO:0000256" key="1">
    <source>
        <dbReference type="SAM" id="Phobius"/>
    </source>
</evidence>
<evidence type="ECO:0000313" key="2">
    <source>
        <dbReference type="EMBL" id="KAK6544688.1"/>
    </source>
</evidence>
<sequence>MEEKVNKPPVRPLEGAVTPALNAPPTIWNRVGTLASLLFIGSSVFAITCMGWFAFLWWGTVGNSVWHSIVINDWAVRAISLPSSVFRIAISIQAGSCLSMLAALAIEKKIVPLPDLAAISMMRATAPGTTDTLLKLVYPLVHTAPGIRDMATLSVASLTLLVLLTSSILGFTSTILLSDVAVQPIPSYATDITAEIDFPWKNDTSTSGILGFEYPIARGNIYWKSTGPIILPAFAEYFVATEAKPAPGAVDTGVTLRAFLPFSSSDERSRVQQYKGKAVVFDARVICQKPKITNFKFDNEFDSIMRFIRGNVQKTQPMDAIYDSEPASIPFFCGMNGISICQLPNSRIGEIGIEVEKYNFPALNYGGGLKSEFSTAARKTQLGGAYLVLNNTFWFPEDDDLEAFLKGNPEWGQIGTVSLPEIEGYSTVITGTLCYTPLDVVDRDVEITRLRNSPEVAFSNYETIVSINEADSTPILIGTNSFQQSLSQLLPSENPEDRGVFTLKGPSSGWTLDETATPDSDGPWLSDGNLTDPTQLQFLVDALTLRYESPNRQVEDSLAYGNYSVALDESFADTEALYNTVPYITAGRDWQGDLFDAVMNHPNGNVALGLQAILTVIASNAYYDRLKQLTRRENISLVAFQNVSSPGGPYGTRRGGKFALEQQGIFSARVKGQFPVGYAIVAIILGVQIVLATIILIRFLRETSLTRLGDPWQALAQVASEEIDGMHVILEVSKKMNSDRNAATKEIETLGVEDTRVGIEPYAGSAKLTQRRNRLATQTA</sequence>
<dbReference type="EMBL" id="JAVHJO010000001">
    <property type="protein sequence ID" value="KAK6544688.1"/>
    <property type="molecule type" value="Genomic_DNA"/>
</dbReference>